<dbReference type="SUPFAM" id="SSF53822">
    <property type="entry name" value="Periplasmic binding protein-like I"/>
    <property type="match status" value="1"/>
</dbReference>
<evidence type="ECO:0000256" key="4">
    <source>
        <dbReference type="ARBA" id="ARBA00022970"/>
    </source>
</evidence>
<sequence length="390" mass="41175">MGRLIRRIAPLALLAALVFPAQLFAADPIKVGGLFASSGKSAFVGTASKLVAEMTVKQINAAGGILGRPLEMVIYDTESDPNVALQKARQLVEKDGVLAIIGPTTTGGGMAIKQYTEAQQIPSIMTVGGDAIIAGGKYGPFLWTFKVPQRTETAVKKIYALLHEKGLKTVGILTAQDGFGQDGMMHLEAQAAHYGLTVVAKETLDPKDSDYSAQAFKLTVGKPDAVVVWVIGPSGAIAQKNFKALPNYTGLVVQCHGQPDPKFIELAGAASEGALMPGTKLMAPDALAEDDPQRPVIKQFLADYTANGYDKEFPINTHSGYALDALLLLKAGLEKAGAVDRAALRDALEQLKGVVGVSGVFSMTPEDHNGLDEASMLMLTVKDGVFRVAQ</sequence>
<dbReference type="CDD" id="cd06333">
    <property type="entry name" value="PBP1_ABC_RPA1789-like"/>
    <property type="match status" value="1"/>
</dbReference>
<dbReference type="Pfam" id="PF13458">
    <property type="entry name" value="Peripla_BP_6"/>
    <property type="match status" value="1"/>
</dbReference>
<comment type="similarity">
    <text evidence="1">Belongs to the leucine-binding protein family.</text>
</comment>
<dbReference type="KEGG" id="dgg:DGI_1031"/>
<dbReference type="Gene3D" id="3.40.50.2300">
    <property type="match status" value="2"/>
</dbReference>
<feature type="chain" id="PRO_5004588272" evidence="5">
    <location>
        <begin position="26"/>
        <end position="390"/>
    </location>
</feature>
<gene>
    <name evidence="7" type="ORF">DGI_1031</name>
</gene>
<dbReference type="EMBL" id="CP006585">
    <property type="protein sequence ID" value="AGW12907.1"/>
    <property type="molecule type" value="Genomic_DNA"/>
</dbReference>
<evidence type="ECO:0000256" key="1">
    <source>
        <dbReference type="ARBA" id="ARBA00010062"/>
    </source>
</evidence>
<protein>
    <submittedName>
        <fullName evidence="7">Putative Extracellular ligand-binding receptor</fullName>
    </submittedName>
</protein>
<evidence type="ECO:0000259" key="6">
    <source>
        <dbReference type="Pfam" id="PF13458"/>
    </source>
</evidence>
<evidence type="ECO:0000313" key="7">
    <source>
        <dbReference type="EMBL" id="AGW12907.1"/>
    </source>
</evidence>
<evidence type="ECO:0000256" key="2">
    <source>
        <dbReference type="ARBA" id="ARBA00022448"/>
    </source>
</evidence>
<dbReference type="OrthoDB" id="9791590at2"/>
<organism evidence="7 8">
    <name type="scientific">Megalodesulfovibrio gigas (strain ATCC 19364 / DSM 1382 / NCIMB 9332 / VKM B-1759)</name>
    <name type="common">Desulfovibrio gigas</name>
    <dbReference type="NCBI Taxonomy" id="1121448"/>
    <lineage>
        <taxon>Bacteria</taxon>
        <taxon>Pseudomonadati</taxon>
        <taxon>Thermodesulfobacteriota</taxon>
        <taxon>Desulfovibrionia</taxon>
        <taxon>Desulfovibrionales</taxon>
        <taxon>Desulfovibrionaceae</taxon>
        <taxon>Megalodesulfovibrio</taxon>
    </lineage>
</organism>
<dbReference type="HOGENOM" id="CLU_027128_0_1_7"/>
<dbReference type="InterPro" id="IPR000709">
    <property type="entry name" value="Leu_Ile_Val-bd"/>
</dbReference>
<dbReference type="PATRIC" id="fig|1121448.10.peg.1033"/>
<evidence type="ECO:0000313" key="8">
    <source>
        <dbReference type="Proteomes" id="UP000016587"/>
    </source>
</evidence>
<dbReference type="PANTHER" id="PTHR30483:SF38">
    <property type="entry name" value="BLR7848 PROTEIN"/>
    <property type="match status" value="1"/>
</dbReference>
<dbReference type="RefSeq" id="WP_021759643.1">
    <property type="nucleotide sequence ID" value="NC_022444.1"/>
</dbReference>
<feature type="signal peptide" evidence="5">
    <location>
        <begin position="1"/>
        <end position="25"/>
    </location>
</feature>
<dbReference type="InterPro" id="IPR028082">
    <property type="entry name" value="Peripla_BP_I"/>
</dbReference>
<keyword evidence="2" id="KW-0813">Transport</keyword>
<evidence type="ECO:0000256" key="5">
    <source>
        <dbReference type="SAM" id="SignalP"/>
    </source>
</evidence>
<dbReference type="InterPro" id="IPR051010">
    <property type="entry name" value="BCAA_transport"/>
</dbReference>
<keyword evidence="4" id="KW-0029">Amino-acid transport</keyword>
<reference evidence="8" key="2">
    <citation type="submission" date="2013-07" db="EMBL/GenBank/DDBJ databases">
        <authorList>
            <person name="Morais-Silva F.O."/>
            <person name="Rezende A.M."/>
            <person name="Pimentel C."/>
            <person name="Resende D.M."/>
            <person name="Santos C.I."/>
            <person name="Clemente C."/>
            <person name="de Oliveira L.M."/>
            <person name="da Silva S.M."/>
            <person name="Costa D.A."/>
            <person name="Varela-Raposo A."/>
            <person name="Horacio E.C.A."/>
            <person name="Matos M."/>
            <person name="Flores O."/>
            <person name="Ruiz J.C."/>
            <person name="Rodrigues-Pousada C."/>
        </authorList>
    </citation>
    <scope>NUCLEOTIDE SEQUENCE [LARGE SCALE GENOMIC DNA]</scope>
    <source>
        <strain evidence="8">ATCC 19364 / DSM 1382 / NCIMB 9332 / VKM B-1759</strain>
    </source>
</reference>
<accession>T2GAF5</accession>
<keyword evidence="8" id="KW-1185">Reference proteome</keyword>
<name>T2GAF5_MEGG1</name>
<dbReference type="GO" id="GO:0006865">
    <property type="term" value="P:amino acid transport"/>
    <property type="evidence" value="ECO:0007669"/>
    <property type="project" value="UniProtKB-KW"/>
</dbReference>
<reference evidence="7 8" key="1">
    <citation type="journal article" date="2013" name="J. Bacteriol.">
        <title>Roles of HynAB and Ech, the only two hydrogenases found in the model sulfate reducer Desulfovibrio gigas.</title>
        <authorList>
            <person name="Morais-Silva F.O."/>
            <person name="Santos C.I."/>
            <person name="Rodrigues R."/>
            <person name="Pereira I.A."/>
            <person name="Rodrigues-Pousada C."/>
        </authorList>
    </citation>
    <scope>NUCLEOTIDE SEQUENCE [LARGE SCALE GENOMIC DNA]</scope>
    <source>
        <strain evidence="8">ATCC 19364 / DSM 1382 / NCIMB 9332 / VKM B-1759</strain>
    </source>
</reference>
<keyword evidence="7" id="KW-0675">Receptor</keyword>
<keyword evidence="3 5" id="KW-0732">Signal</keyword>
<dbReference type="Proteomes" id="UP000016587">
    <property type="component" value="Chromosome"/>
</dbReference>
<proteinExistence type="inferred from homology"/>
<dbReference type="InterPro" id="IPR028081">
    <property type="entry name" value="Leu-bd"/>
</dbReference>
<dbReference type="STRING" id="1121448.DGI_1031"/>
<dbReference type="eggNOG" id="COG0683">
    <property type="taxonomic scope" value="Bacteria"/>
</dbReference>
<dbReference type="AlphaFoldDB" id="T2GAF5"/>
<dbReference type="PANTHER" id="PTHR30483">
    <property type="entry name" value="LEUCINE-SPECIFIC-BINDING PROTEIN"/>
    <property type="match status" value="1"/>
</dbReference>
<evidence type="ECO:0000256" key="3">
    <source>
        <dbReference type="ARBA" id="ARBA00022729"/>
    </source>
</evidence>
<feature type="domain" description="Leucine-binding protein" evidence="6">
    <location>
        <begin position="28"/>
        <end position="373"/>
    </location>
</feature>
<dbReference type="PRINTS" id="PR00337">
    <property type="entry name" value="LEUILEVALBP"/>
</dbReference>